<dbReference type="AlphaFoldDB" id="A0A0A9FBR4"/>
<organism evidence="1">
    <name type="scientific">Arundo donax</name>
    <name type="common">Giant reed</name>
    <name type="synonym">Donax arundinaceus</name>
    <dbReference type="NCBI Taxonomy" id="35708"/>
    <lineage>
        <taxon>Eukaryota</taxon>
        <taxon>Viridiplantae</taxon>
        <taxon>Streptophyta</taxon>
        <taxon>Embryophyta</taxon>
        <taxon>Tracheophyta</taxon>
        <taxon>Spermatophyta</taxon>
        <taxon>Magnoliopsida</taxon>
        <taxon>Liliopsida</taxon>
        <taxon>Poales</taxon>
        <taxon>Poaceae</taxon>
        <taxon>PACMAD clade</taxon>
        <taxon>Arundinoideae</taxon>
        <taxon>Arundineae</taxon>
        <taxon>Arundo</taxon>
    </lineage>
</organism>
<reference evidence="1" key="1">
    <citation type="submission" date="2014-09" db="EMBL/GenBank/DDBJ databases">
        <authorList>
            <person name="Magalhaes I.L.F."/>
            <person name="Oliveira U."/>
            <person name="Santos F.R."/>
            <person name="Vidigal T.H.D.A."/>
            <person name="Brescovit A.D."/>
            <person name="Santos A.J."/>
        </authorList>
    </citation>
    <scope>NUCLEOTIDE SEQUENCE</scope>
    <source>
        <tissue evidence="1">Shoot tissue taken approximately 20 cm above the soil surface</tissue>
    </source>
</reference>
<name>A0A0A9FBR4_ARUDO</name>
<sequence>MRAAAERRPRRWGWDRGFRGGRRWWRTCGRSRRSRGLRREYG</sequence>
<protein>
    <submittedName>
        <fullName evidence="1">Uncharacterized protein</fullName>
    </submittedName>
</protein>
<proteinExistence type="predicted"/>
<accession>A0A0A9FBR4</accession>
<evidence type="ECO:0000313" key="1">
    <source>
        <dbReference type="EMBL" id="JAE07571.1"/>
    </source>
</evidence>
<dbReference type="EMBL" id="GBRH01190325">
    <property type="protein sequence ID" value="JAE07571.1"/>
    <property type="molecule type" value="Transcribed_RNA"/>
</dbReference>
<reference evidence="1" key="2">
    <citation type="journal article" date="2015" name="Data Brief">
        <title>Shoot transcriptome of the giant reed, Arundo donax.</title>
        <authorList>
            <person name="Barrero R.A."/>
            <person name="Guerrero F.D."/>
            <person name="Moolhuijzen P."/>
            <person name="Goolsby J.A."/>
            <person name="Tidwell J."/>
            <person name="Bellgard S.E."/>
            <person name="Bellgard M.I."/>
        </authorList>
    </citation>
    <scope>NUCLEOTIDE SEQUENCE</scope>
    <source>
        <tissue evidence="1">Shoot tissue taken approximately 20 cm above the soil surface</tissue>
    </source>
</reference>